<name>A0A0A0HSI4_PARBD</name>
<dbReference type="KEGG" id="pbn:PADG_11702"/>
<accession>A0A0A0HSI4</accession>
<protein>
    <submittedName>
        <fullName evidence="1">Uncharacterized protein</fullName>
    </submittedName>
</protein>
<dbReference type="EMBL" id="KN275960">
    <property type="protein sequence ID" value="KGM92164.1"/>
    <property type="molecule type" value="Genomic_DNA"/>
</dbReference>
<dbReference type="InParanoid" id="A0A0A0HSI4"/>
<dbReference type="Proteomes" id="UP000001628">
    <property type="component" value="Unassembled WGS sequence"/>
</dbReference>
<dbReference type="GeneID" id="22587599"/>
<proteinExistence type="predicted"/>
<gene>
    <name evidence="1" type="ORF">PADG_11702</name>
</gene>
<dbReference type="HOGENOM" id="CLU_2813098_0_0_1"/>
<evidence type="ECO:0000313" key="1">
    <source>
        <dbReference type="EMBL" id="KGM92164.1"/>
    </source>
</evidence>
<keyword evidence="2" id="KW-1185">Reference proteome</keyword>
<sequence>MPPAVDRCWRSPEDLNTGFFRPIRRALGQMNVRLVFLILEAKRSARVIAMGVGSLDLAVDQDHDGGG</sequence>
<dbReference type="RefSeq" id="XP_010759930.1">
    <property type="nucleotide sequence ID" value="XM_010761628.1"/>
</dbReference>
<dbReference type="VEuPathDB" id="FungiDB:PADG_11702"/>
<reference evidence="1 2" key="1">
    <citation type="journal article" date="2011" name="PLoS Genet.">
        <title>Comparative genomic analysis of human fungal pathogens causing paracoccidioidomycosis.</title>
        <authorList>
            <person name="Desjardins C.A."/>
            <person name="Champion M.D."/>
            <person name="Holder J.W."/>
            <person name="Muszewska A."/>
            <person name="Goldberg J."/>
            <person name="Bailao A.M."/>
            <person name="Brigido M.M."/>
            <person name="Ferreira M.E."/>
            <person name="Garcia A.M."/>
            <person name="Grynberg M."/>
            <person name="Gujja S."/>
            <person name="Heiman D.I."/>
            <person name="Henn M.R."/>
            <person name="Kodira C.D."/>
            <person name="Leon-Narvaez H."/>
            <person name="Longo L.V."/>
            <person name="Ma L.J."/>
            <person name="Malavazi I."/>
            <person name="Matsuo A.L."/>
            <person name="Morais F.V."/>
            <person name="Pereira M."/>
            <person name="Rodriguez-Brito S."/>
            <person name="Sakthikumar S."/>
            <person name="Salem-Izacc S.M."/>
            <person name="Sykes S.M."/>
            <person name="Teixeira M.M."/>
            <person name="Vallejo M.C."/>
            <person name="Walter M.E."/>
            <person name="Yandava C."/>
            <person name="Young S."/>
            <person name="Zeng Q."/>
            <person name="Zucker J."/>
            <person name="Felipe M.S."/>
            <person name="Goldman G.H."/>
            <person name="Haas B.J."/>
            <person name="McEwen J.G."/>
            <person name="Nino-Vega G."/>
            <person name="Puccia R."/>
            <person name="San-Blas G."/>
            <person name="Soares C.M."/>
            <person name="Birren B.W."/>
            <person name="Cuomo C.A."/>
        </authorList>
    </citation>
    <scope>NUCLEOTIDE SEQUENCE [LARGE SCALE GENOMIC DNA]</scope>
    <source>
        <strain evidence="1 2">Pb18</strain>
    </source>
</reference>
<dbReference type="AlphaFoldDB" id="A0A0A0HSI4"/>
<organism evidence="1 2">
    <name type="scientific">Paracoccidioides brasiliensis (strain Pb18)</name>
    <dbReference type="NCBI Taxonomy" id="502780"/>
    <lineage>
        <taxon>Eukaryota</taxon>
        <taxon>Fungi</taxon>
        <taxon>Dikarya</taxon>
        <taxon>Ascomycota</taxon>
        <taxon>Pezizomycotina</taxon>
        <taxon>Eurotiomycetes</taxon>
        <taxon>Eurotiomycetidae</taxon>
        <taxon>Onygenales</taxon>
        <taxon>Ajellomycetaceae</taxon>
        <taxon>Paracoccidioides</taxon>
    </lineage>
</organism>
<evidence type="ECO:0000313" key="2">
    <source>
        <dbReference type="Proteomes" id="UP000001628"/>
    </source>
</evidence>